<protein>
    <submittedName>
        <fullName evidence="1">Uncharacterized protein</fullName>
    </submittedName>
</protein>
<dbReference type="EMBL" id="JASBWT010000001">
    <property type="protein sequence ID" value="KAJ9109047.1"/>
    <property type="molecule type" value="Genomic_DNA"/>
</dbReference>
<evidence type="ECO:0000313" key="2">
    <source>
        <dbReference type="Proteomes" id="UP001227268"/>
    </source>
</evidence>
<reference evidence="1" key="1">
    <citation type="submission" date="2023-04" db="EMBL/GenBank/DDBJ databases">
        <title>Draft Genome sequencing of Naganishia species isolated from polar environments using Oxford Nanopore Technology.</title>
        <authorList>
            <person name="Leo P."/>
            <person name="Venkateswaran K."/>
        </authorList>
    </citation>
    <scope>NUCLEOTIDE SEQUENCE</scope>
    <source>
        <strain evidence="1">MNA-CCFEE 5423</strain>
    </source>
</reference>
<gene>
    <name evidence="1" type="ORF">QFC21_000373</name>
</gene>
<name>A0ACC2WDB5_9TREE</name>
<sequence length="466" mass="52949">MSYVPPHLRDRSQPSTYQPTPTGARNQLPNPSLPGQSRNSQPSSSHNSGSYGLGSSRHAHGSFKAPSPRPSRRFDTGSVLESNPNDIKPRRSNSEVTSSKGRDDQKSIADRLTTEMELLGTVSRSGGHGDENDALKDFAIQQKYRTWIQTKLDDYEKRFPEYRSAQIDATAKEALEIMNNILIYFRKLREGLIASRRLDDFAIEVYETSALYAIKARNHPQIISSLSVLVPNAYNVAARSQRTTAEAQPPLSERLQKLDIHDCVNDKPAELEQSDRRGLFISLLLLYDIVYRQSRRDFMTRFFSLTDSNVSSQGRRRHRYHITTDPVFISARNLHMRYAWDVQQAISQTSALRFNALSKPTVRLRRTSYSTSSEQDTYTTDPHQRMILSWATAEIRQQTWNIAQKAYHPQLGLGLEWCARLLLFTDERQQSNAGANGAEARDSLADMREWLACHGGRVDNAKVFPT</sequence>
<evidence type="ECO:0000313" key="1">
    <source>
        <dbReference type="EMBL" id="KAJ9109047.1"/>
    </source>
</evidence>
<accession>A0ACC2WDB5</accession>
<keyword evidence="2" id="KW-1185">Reference proteome</keyword>
<dbReference type="Proteomes" id="UP001227268">
    <property type="component" value="Unassembled WGS sequence"/>
</dbReference>
<proteinExistence type="predicted"/>
<organism evidence="1 2">
    <name type="scientific">Naganishia friedmannii</name>
    <dbReference type="NCBI Taxonomy" id="89922"/>
    <lineage>
        <taxon>Eukaryota</taxon>
        <taxon>Fungi</taxon>
        <taxon>Dikarya</taxon>
        <taxon>Basidiomycota</taxon>
        <taxon>Agaricomycotina</taxon>
        <taxon>Tremellomycetes</taxon>
        <taxon>Filobasidiales</taxon>
        <taxon>Filobasidiaceae</taxon>
        <taxon>Naganishia</taxon>
    </lineage>
</organism>
<comment type="caution">
    <text evidence="1">The sequence shown here is derived from an EMBL/GenBank/DDBJ whole genome shotgun (WGS) entry which is preliminary data.</text>
</comment>